<evidence type="ECO:0000313" key="13">
    <source>
        <dbReference type="Proteomes" id="UP000441754"/>
    </source>
</evidence>
<keyword evidence="13" id="KW-1185">Reference proteome</keyword>
<keyword evidence="7 10" id="KW-0460">Magnesium</keyword>
<evidence type="ECO:0000256" key="4">
    <source>
        <dbReference type="ARBA" id="ARBA00022679"/>
    </source>
</evidence>
<keyword evidence="3 10" id="KW-0285">Flavoprotein</keyword>
<dbReference type="Proteomes" id="UP000441754">
    <property type="component" value="Unassembled WGS sequence"/>
</dbReference>
<dbReference type="EMBL" id="WJXZ01000014">
    <property type="protein sequence ID" value="MRS64920.1"/>
    <property type="molecule type" value="Genomic_DNA"/>
</dbReference>
<feature type="binding site" evidence="11">
    <location>
        <position position="167"/>
    </location>
    <ligand>
        <name>Mg(2+)</name>
        <dbReference type="ChEBI" id="CHEBI:18420"/>
    </ligand>
</feature>
<proteinExistence type="inferred from homology"/>
<dbReference type="GO" id="GO:0016740">
    <property type="term" value="F:transferase activity"/>
    <property type="evidence" value="ECO:0007669"/>
    <property type="project" value="UniProtKB-UniRule"/>
</dbReference>
<dbReference type="PANTHER" id="PTHR30040:SF2">
    <property type="entry name" value="FAD:PROTEIN FMN TRANSFERASE"/>
    <property type="match status" value="1"/>
</dbReference>
<evidence type="ECO:0000256" key="6">
    <source>
        <dbReference type="ARBA" id="ARBA00022827"/>
    </source>
</evidence>
<dbReference type="InterPro" id="IPR024932">
    <property type="entry name" value="ApbE"/>
</dbReference>
<gene>
    <name evidence="12" type="ORF">GJJ30_26720</name>
</gene>
<evidence type="ECO:0000256" key="10">
    <source>
        <dbReference type="PIRNR" id="PIRNR006268"/>
    </source>
</evidence>
<name>A0A7K0ESX6_9BACT</name>
<feature type="binding site" evidence="11">
    <location>
        <position position="284"/>
    </location>
    <ligand>
        <name>Mg(2+)</name>
        <dbReference type="ChEBI" id="CHEBI:18420"/>
    </ligand>
</feature>
<evidence type="ECO:0000256" key="1">
    <source>
        <dbReference type="ARBA" id="ARBA00011955"/>
    </source>
</evidence>
<comment type="caution">
    <text evidence="12">The sequence shown here is derived from an EMBL/GenBank/DDBJ whole genome shotgun (WGS) entry which is preliminary data.</text>
</comment>
<dbReference type="RefSeq" id="WP_154178217.1">
    <property type="nucleotide sequence ID" value="NZ_WJXZ01000014.1"/>
</dbReference>
<accession>A0A7K0ESX6</accession>
<evidence type="ECO:0000256" key="11">
    <source>
        <dbReference type="PIRSR" id="PIRSR006268-2"/>
    </source>
</evidence>
<dbReference type="PANTHER" id="PTHR30040">
    <property type="entry name" value="THIAMINE BIOSYNTHESIS LIPOPROTEIN APBE"/>
    <property type="match status" value="1"/>
</dbReference>
<comment type="similarity">
    <text evidence="10">Belongs to the ApbE family.</text>
</comment>
<reference evidence="12 13" key="1">
    <citation type="journal article" date="2018" name="Antonie Van Leeuwenhoek">
        <title>Larkinella terrae sp. nov., isolated from soil on Jeju Island, South Korea.</title>
        <authorList>
            <person name="Ten L.N."/>
            <person name="Jeon J."/>
            <person name="Park S.J."/>
            <person name="Park S."/>
            <person name="Lee S.Y."/>
            <person name="Kim M.K."/>
            <person name="Jung H.Y."/>
        </authorList>
    </citation>
    <scope>NUCLEOTIDE SEQUENCE [LARGE SCALE GENOMIC DNA]</scope>
    <source>
        <strain evidence="12 13">KCTC 52001</strain>
    </source>
</reference>
<comment type="cofactor">
    <cofactor evidence="11">
        <name>Mg(2+)</name>
        <dbReference type="ChEBI" id="CHEBI:18420"/>
    </cofactor>
    <cofactor evidence="11">
        <name>Mn(2+)</name>
        <dbReference type="ChEBI" id="CHEBI:29035"/>
    </cofactor>
    <text evidence="11">Magnesium. Can also use manganese.</text>
</comment>
<keyword evidence="5 10" id="KW-0479">Metal-binding</keyword>
<dbReference type="EC" id="2.7.1.180" evidence="1 10"/>
<keyword evidence="4 10" id="KW-0808">Transferase</keyword>
<dbReference type="Gene3D" id="3.10.520.10">
    <property type="entry name" value="ApbE-like domains"/>
    <property type="match status" value="1"/>
</dbReference>
<organism evidence="12 13">
    <name type="scientific">Larkinella terrae</name>
    <dbReference type="NCBI Taxonomy" id="2025311"/>
    <lineage>
        <taxon>Bacteria</taxon>
        <taxon>Pseudomonadati</taxon>
        <taxon>Bacteroidota</taxon>
        <taxon>Cytophagia</taxon>
        <taxon>Cytophagales</taxon>
        <taxon>Spirosomataceae</taxon>
        <taxon>Larkinella</taxon>
    </lineage>
</organism>
<protein>
    <recommendedName>
        <fullName evidence="2 10">FAD:protein FMN transferase</fullName>
        <ecNumber evidence="1 10">2.7.1.180</ecNumber>
    </recommendedName>
    <alternativeName>
        <fullName evidence="8 10">Flavin transferase</fullName>
    </alternativeName>
</protein>
<evidence type="ECO:0000256" key="2">
    <source>
        <dbReference type="ARBA" id="ARBA00016337"/>
    </source>
</evidence>
<evidence type="ECO:0000256" key="5">
    <source>
        <dbReference type="ARBA" id="ARBA00022723"/>
    </source>
</evidence>
<evidence type="ECO:0000256" key="3">
    <source>
        <dbReference type="ARBA" id="ARBA00022630"/>
    </source>
</evidence>
<feature type="binding site" evidence="11">
    <location>
        <position position="280"/>
    </location>
    <ligand>
        <name>Mg(2+)</name>
        <dbReference type="ChEBI" id="CHEBI:18420"/>
    </ligand>
</feature>
<dbReference type="InterPro" id="IPR003374">
    <property type="entry name" value="ApbE-like_sf"/>
</dbReference>
<evidence type="ECO:0000256" key="8">
    <source>
        <dbReference type="ARBA" id="ARBA00031306"/>
    </source>
</evidence>
<keyword evidence="6 10" id="KW-0274">FAD</keyword>
<dbReference type="GO" id="GO:0046872">
    <property type="term" value="F:metal ion binding"/>
    <property type="evidence" value="ECO:0007669"/>
    <property type="project" value="UniProtKB-UniRule"/>
</dbReference>
<dbReference type="PIRSF" id="PIRSF006268">
    <property type="entry name" value="ApbE"/>
    <property type="match status" value="1"/>
</dbReference>
<sequence length="331" mass="37304">MNGLTMLIVLLGLAGKKPAVPQRAEVPMVTLEGETQGTTYHIKYPDERQRNFKKSVDSLLMTIDRCLSTYRPDSEISEFNRAESHRFRLPYFYPVLKKSEEVYRATDGAFDPTVKPLVEAYEQGKKSLELWLPNVDSLLQYVGFQYIKYDAVSVRKLKKNVRLDFNALAQGYTVDVIAVFLESKGINRYMVEVGGEVRCRGERSPGQWWNVGIESPTQPGGLQTTIRMANRAMATSGNYRNQYRQNGQTFGHIINPKVGFSQQGALLSVTVFAPDAMTADAFATAFIVMGLDESQRFLASHRELDAFLVYKDESDSLKTVATPGIREFLSH</sequence>
<evidence type="ECO:0000256" key="7">
    <source>
        <dbReference type="ARBA" id="ARBA00022842"/>
    </source>
</evidence>
<evidence type="ECO:0000256" key="9">
    <source>
        <dbReference type="ARBA" id="ARBA00048540"/>
    </source>
</evidence>
<dbReference type="Pfam" id="PF02424">
    <property type="entry name" value="ApbE"/>
    <property type="match status" value="1"/>
</dbReference>
<dbReference type="SUPFAM" id="SSF143631">
    <property type="entry name" value="ApbE-like"/>
    <property type="match status" value="1"/>
</dbReference>
<evidence type="ECO:0000313" key="12">
    <source>
        <dbReference type="EMBL" id="MRS64920.1"/>
    </source>
</evidence>
<dbReference type="OrthoDB" id="9778595at2"/>
<comment type="catalytic activity">
    <reaction evidence="9 10">
        <text>L-threonyl-[protein] + FAD = FMN-L-threonyl-[protein] + AMP + H(+)</text>
        <dbReference type="Rhea" id="RHEA:36847"/>
        <dbReference type="Rhea" id="RHEA-COMP:11060"/>
        <dbReference type="Rhea" id="RHEA-COMP:11061"/>
        <dbReference type="ChEBI" id="CHEBI:15378"/>
        <dbReference type="ChEBI" id="CHEBI:30013"/>
        <dbReference type="ChEBI" id="CHEBI:57692"/>
        <dbReference type="ChEBI" id="CHEBI:74257"/>
        <dbReference type="ChEBI" id="CHEBI:456215"/>
        <dbReference type="EC" id="2.7.1.180"/>
    </reaction>
</comment>
<dbReference type="AlphaFoldDB" id="A0A7K0ESX6"/>